<dbReference type="GO" id="GO:0000122">
    <property type="term" value="P:negative regulation of transcription by RNA polymerase II"/>
    <property type="evidence" value="ECO:0007669"/>
    <property type="project" value="TreeGrafter"/>
</dbReference>
<dbReference type="WBParaSite" id="SCUD_0000261501-mRNA-1">
    <property type="protein sequence ID" value="SCUD_0000261501-mRNA-1"/>
    <property type="gene ID" value="SCUD_0000261501"/>
</dbReference>
<keyword evidence="2" id="KW-0479">Metal-binding</keyword>
<dbReference type="InterPro" id="IPR050234">
    <property type="entry name" value="Nuclear_hormone_rcpt_NR1"/>
</dbReference>
<feature type="domain" description="NR LBD" evidence="9">
    <location>
        <begin position="1"/>
        <end position="172"/>
    </location>
</feature>
<dbReference type="InterPro" id="IPR000536">
    <property type="entry name" value="Nucl_hrmn_rcpt_lig-bd"/>
</dbReference>
<comment type="similarity">
    <text evidence="1">Belongs to the nuclear hormone receptor family. NR1 subfamily.</text>
</comment>
<keyword evidence="5" id="KW-0805">Transcription regulation</keyword>
<dbReference type="AlphaFoldDB" id="A0A183JIU1"/>
<proteinExistence type="inferred from homology"/>
<dbReference type="PROSITE" id="PS51843">
    <property type="entry name" value="NR_LBD"/>
    <property type="match status" value="1"/>
</dbReference>
<dbReference type="Proteomes" id="UP000279833">
    <property type="component" value="Unassembled WGS sequence"/>
</dbReference>
<evidence type="ECO:0000259" key="9">
    <source>
        <dbReference type="PROSITE" id="PS51843"/>
    </source>
</evidence>
<organism evidence="12">
    <name type="scientific">Schistosoma curassoni</name>
    <dbReference type="NCBI Taxonomy" id="6186"/>
    <lineage>
        <taxon>Eukaryota</taxon>
        <taxon>Metazoa</taxon>
        <taxon>Spiralia</taxon>
        <taxon>Lophotrochozoa</taxon>
        <taxon>Platyhelminthes</taxon>
        <taxon>Trematoda</taxon>
        <taxon>Digenea</taxon>
        <taxon>Strigeidida</taxon>
        <taxon>Schistosomatoidea</taxon>
        <taxon>Schistosomatidae</taxon>
        <taxon>Schistosoma</taxon>
    </lineage>
</organism>
<dbReference type="InterPro" id="IPR035500">
    <property type="entry name" value="NHR-like_dom_sf"/>
</dbReference>
<keyword evidence="4" id="KW-0862">Zinc</keyword>
<dbReference type="GO" id="GO:0008270">
    <property type="term" value="F:zinc ion binding"/>
    <property type="evidence" value="ECO:0007669"/>
    <property type="project" value="UniProtKB-KW"/>
</dbReference>
<keyword evidence="3" id="KW-0863">Zinc-finger</keyword>
<evidence type="ECO:0000313" key="12">
    <source>
        <dbReference type="WBParaSite" id="SCUD_0000261501-mRNA-1"/>
    </source>
</evidence>
<keyword evidence="11" id="KW-1185">Reference proteome</keyword>
<evidence type="ECO:0000313" key="10">
    <source>
        <dbReference type="EMBL" id="VDO75783.1"/>
    </source>
</evidence>
<reference evidence="12" key="1">
    <citation type="submission" date="2016-06" db="UniProtKB">
        <authorList>
            <consortium name="WormBaseParasite"/>
        </authorList>
    </citation>
    <scope>IDENTIFICATION</scope>
</reference>
<dbReference type="GO" id="GO:0000978">
    <property type="term" value="F:RNA polymerase II cis-regulatory region sequence-specific DNA binding"/>
    <property type="evidence" value="ECO:0007669"/>
    <property type="project" value="TreeGrafter"/>
</dbReference>
<name>A0A183JIU1_9TREM</name>
<dbReference type="GO" id="GO:0004879">
    <property type="term" value="F:nuclear receptor activity"/>
    <property type="evidence" value="ECO:0007669"/>
    <property type="project" value="InterPro"/>
</dbReference>
<evidence type="ECO:0000256" key="2">
    <source>
        <dbReference type="ARBA" id="ARBA00022723"/>
    </source>
</evidence>
<keyword evidence="6" id="KW-0238">DNA-binding</keyword>
<dbReference type="Gene3D" id="1.10.565.10">
    <property type="entry name" value="Retinoid X Receptor"/>
    <property type="match status" value="1"/>
</dbReference>
<dbReference type="Pfam" id="PF00104">
    <property type="entry name" value="Hormone_recep"/>
    <property type="match status" value="1"/>
</dbReference>
<dbReference type="PANTHER" id="PTHR24082">
    <property type="entry name" value="NUCLEAR HORMONE RECEPTOR"/>
    <property type="match status" value="1"/>
</dbReference>
<dbReference type="EMBL" id="UZAK01002611">
    <property type="protein sequence ID" value="VDO75783.1"/>
    <property type="molecule type" value="Genomic_DNA"/>
</dbReference>
<evidence type="ECO:0000256" key="4">
    <source>
        <dbReference type="ARBA" id="ARBA00022833"/>
    </source>
</evidence>
<dbReference type="SUPFAM" id="SSF48508">
    <property type="entry name" value="Nuclear receptor ligand-binding domain"/>
    <property type="match status" value="1"/>
</dbReference>
<evidence type="ECO:0000256" key="5">
    <source>
        <dbReference type="ARBA" id="ARBA00023015"/>
    </source>
</evidence>
<keyword evidence="8" id="KW-0675">Receptor</keyword>
<dbReference type="InterPro" id="IPR001723">
    <property type="entry name" value="Nuclear_hrmn_rcpt"/>
</dbReference>
<dbReference type="PRINTS" id="PR00398">
    <property type="entry name" value="STRDHORMONER"/>
</dbReference>
<sequence length="172" mass="19132">MDMLGSPHEVEQEDIQHARSFYMTTFHDLAYLIEPAITRLVKFAKQIQGFDTLEVDDQIRLLCGCCIDLITLRAAYYISKSAKVQGLVDNALLIRGSITTTATTTTTSSSNLSNQYNTTIPHIPNHHYPKLGISDEKYAQLIRGVALKMARLNIDQTDVAMMAAILLMSPGK</sequence>
<evidence type="ECO:0000313" key="11">
    <source>
        <dbReference type="Proteomes" id="UP000279833"/>
    </source>
</evidence>
<evidence type="ECO:0000256" key="3">
    <source>
        <dbReference type="ARBA" id="ARBA00022771"/>
    </source>
</evidence>
<dbReference type="GO" id="GO:0045944">
    <property type="term" value="P:positive regulation of transcription by RNA polymerase II"/>
    <property type="evidence" value="ECO:0007669"/>
    <property type="project" value="TreeGrafter"/>
</dbReference>
<evidence type="ECO:0000256" key="8">
    <source>
        <dbReference type="ARBA" id="ARBA00023170"/>
    </source>
</evidence>
<dbReference type="PRINTS" id="PR00546">
    <property type="entry name" value="THYROIDHORMR"/>
</dbReference>
<evidence type="ECO:0000256" key="7">
    <source>
        <dbReference type="ARBA" id="ARBA00023163"/>
    </source>
</evidence>
<dbReference type="PANTHER" id="PTHR24082:SF507">
    <property type="entry name" value="BILE ACID RECEPTOR-RELATED"/>
    <property type="match status" value="1"/>
</dbReference>
<protein>
    <submittedName>
        <fullName evidence="12">NR LBD domain-containing protein</fullName>
    </submittedName>
</protein>
<evidence type="ECO:0000256" key="1">
    <source>
        <dbReference type="ARBA" id="ARBA00008092"/>
    </source>
</evidence>
<evidence type="ECO:0000256" key="6">
    <source>
        <dbReference type="ARBA" id="ARBA00023125"/>
    </source>
</evidence>
<accession>A0A183JIU1</accession>
<dbReference type="InterPro" id="IPR001728">
    <property type="entry name" value="ThyrH_rcpt"/>
</dbReference>
<dbReference type="STRING" id="6186.A0A183JIU1"/>
<keyword evidence="7" id="KW-0804">Transcription</keyword>
<gene>
    <name evidence="10" type="ORF">SCUD_LOCUS2616</name>
</gene>
<dbReference type="GO" id="GO:0030154">
    <property type="term" value="P:cell differentiation"/>
    <property type="evidence" value="ECO:0007669"/>
    <property type="project" value="TreeGrafter"/>
</dbReference>
<reference evidence="10 11" key="2">
    <citation type="submission" date="2018-11" db="EMBL/GenBank/DDBJ databases">
        <authorList>
            <consortium name="Pathogen Informatics"/>
        </authorList>
    </citation>
    <scope>NUCLEOTIDE SEQUENCE [LARGE SCALE GENOMIC DNA]</scope>
    <source>
        <strain evidence="10">Dakar</strain>
        <strain evidence="11">Dakar, Senegal</strain>
    </source>
</reference>